<evidence type="ECO:0000256" key="2">
    <source>
        <dbReference type="ARBA" id="ARBA00022801"/>
    </source>
</evidence>
<dbReference type="SMART" id="SM00228">
    <property type="entry name" value="PDZ"/>
    <property type="match status" value="1"/>
</dbReference>
<evidence type="ECO:0000256" key="1">
    <source>
        <dbReference type="ARBA" id="ARBA00022670"/>
    </source>
</evidence>
<dbReference type="EMBL" id="JBIQWL010000001">
    <property type="protein sequence ID" value="MFH8249239.1"/>
    <property type="molecule type" value="Genomic_DNA"/>
</dbReference>
<comment type="caution">
    <text evidence="5">The sequence shown here is derived from an EMBL/GenBank/DDBJ whole genome shotgun (WGS) entry which is preliminary data.</text>
</comment>
<keyword evidence="3" id="KW-0812">Transmembrane</keyword>
<feature type="domain" description="PDZ" evidence="4">
    <location>
        <begin position="301"/>
        <end position="360"/>
    </location>
</feature>
<dbReference type="Gene3D" id="2.30.42.10">
    <property type="match status" value="1"/>
</dbReference>
<dbReference type="PANTHER" id="PTHR43343:SF3">
    <property type="entry name" value="PROTEASE DO-LIKE 8, CHLOROPLASTIC"/>
    <property type="match status" value="1"/>
</dbReference>
<dbReference type="PROSITE" id="PS00135">
    <property type="entry name" value="TRYPSIN_SER"/>
    <property type="match status" value="1"/>
</dbReference>
<accession>A0ABW7Q6I9</accession>
<dbReference type="Pfam" id="PF13365">
    <property type="entry name" value="Trypsin_2"/>
    <property type="match status" value="1"/>
</dbReference>
<keyword evidence="1 5" id="KW-0645">Protease</keyword>
<feature type="transmembrane region" description="Helical" evidence="3">
    <location>
        <begin position="21"/>
        <end position="44"/>
    </location>
</feature>
<dbReference type="SUPFAM" id="SSF50156">
    <property type="entry name" value="PDZ domain-like"/>
    <property type="match status" value="1"/>
</dbReference>
<dbReference type="InterPro" id="IPR033116">
    <property type="entry name" value="TRYPSIN_SER"/>
</dbReference>
<dbReference type="Pfam" id="PF13180">
    <property type="entry name" value="PDZ_2"/>
    <property type="match status" value="1"/>
</dbReference>
<dbReference type="InterPro" id="IPR036034">
    <property type="entry name" value="PDZ_sf"/>
</dbReference>
<dbReference type="EC" id="3.4.21.-" evidence="5"/>
<evidence type="ECO:0000313" key="5">
    <source>
        <dbReference type="EMBL" id="MFH8249239.1"/>
    </source>
</evidence>
<dbReference type="PANTHER" id="PTHR43343">
    <property type="entry name" value="PEPTIDASE S12"/>
    <property type="match status" value="1"/>
</dbReference>
<evidence type="ECO:0000259" key="4">
    <source>
        <dbReference type="PROSITE" id="PS50106"/>
    </source>
</evidence>
<dbReference type="PROSITE" id="PS51318">
    <property type="entry name" value="TAT"/>
    <property type="match status" value="1"/>
</dbReference>
<dbReference type="PROSITE" id="PS50106">
    <property type="entry name" value="PDZ"/>
    <property type="match status" value="1"/>
</dbReference>
<dbReference type="InterPro" id="IPR001478">
    <property type="entry name" value="PDZ"/>
</dbReference>
<keyword evidence="3" id="KW-0472">Membrane</keyword>
<proteinExistence type="predicted"/>
<sequence length="399" mass="39296">MSESTAPQHSTAVPAHSRRRWLFATTATTLVCAGALSFGIPIAANATPATATAAYIPSYPGSQSGYGSDPYSSYGSRSRSTVADATSATADESTGVVLIDTVLGYQDAAAAGTGMVLTSDGLVLTNNHVVSGSTKIQVTVASTGETYTAKVVGTDAQDDVALLQLEGASGLATVTIDQDAETVGQAVTAIGNANGGGELLAADGQITGLETTVTTSSEGSVAGETLDGMIQIAADVVSGDSGGALLDAQGEVVGMTTAASTGSATTSAWAIPIEDALKIAQQIVNGDESDGVTVGYPAFLGVGLAQQSTARGRYGVYGGTSTASGALIAGVYTGTPAEEAGLTAGDTITAVDGKAVTDASSLSTLLSGHEPGDTVTITWVDASGHTRSADVTLAEGPAA</sequence>
<dbReference type="Gene3D" id="2.40.10.120">
    <property type="match status" value="1"/>
</dbReference>
<reference evidence="5 6" key="1">
    <citation type="submission" date="2024-09" db="EMBL/GenBank/DDBJ databases">
        <authorList>
            <person name="Pan X."/>
        </authorList>
    </citation>
    <scope>NUCLEOTIDE SEQUENCE [LARGE SCALE GENOMIC DNA]</scope>
    <source>
        <strain evidence="5 6">B2969</strain>
    </source>
</reference>
<gene>
    <name evidence="5" type="ORF">ACH3VR_02570</name>
</gene>
<dbReference type="PRINTS" id="PR00834">
    <property type="entry name" value="PROTEASES2C"/>
</dbReference>
<evidence type="ECO:0000256" key="3">
    <source>
        <dbReference type="SAM" id="Phobius"/>
    </source>
</evidence>
<organism evidence="5 6">
    <name type="scientific">Microbacterium alkaliflavum</name>
    <dbReference type="NCBI Taxonomy" id="3248839"/>
    <lineage>
        <taxon>Bacteria</taxon>
        <taxon>Bacillati</taxon>
        <taxon>Actinomycetota</taxon>
        <taxon>Actinomycetes</taxon>
        <taxon>Micrococcales</taxon>
        <taxon>Microbacteriaceae</taxon>
        <taxon>Microbacterium</taxon>
    </lineage>
</organism>
<keyword evidence="2 5" id="KW-0378">Hydrolase</keyword>
<dbReference type="InterPro" id="IPR051201">
    <property type="entry name" value="Chloro_Bact_Ser_Proteases"/>
</dbReference>
<keyword evidence="6" id="KW-1185">Reference proteome</keyword>
<dbReference type="InterPro" id="IPR009003">
    <property type="entry name" value="Peptidase_S1_PA"/>
</dbReference>
<dbReference type="RefSeq" id="WP_396639182.1">
    <property type="nucleotide sequence ID" value="NZ_JBIQWL010000001.1"/>
</dbReference>
<dbReference type="GO" id="GO:0006508">
    <property type="term" value="P:proteolysis"/>
    <property type="evidence" value="ECO:0007669"/>
    <property type="project" value="UniProtKB-KW"/>
</dbReference>
<dbReference type="SUPFAM" id="SSF50494">
    <property type="entry name" value="Trypsin-like serine proteases"/>
    <property type="match status" value="1"/>
</dbReference>
<name>A0ABW7Q6I9_9MICO</name>
<dbReference type="Proteomes" id="UP001610861">
    <property type="component" value="Unassembled WGS sequence"/>
</dbReference>
<keyword evidence="3" id="KW-1133">Transmembrane helix</keyword>
<protein>
    <submittedName>
        <fullName evidence="5">S1C family serine protease</fullName>
        <ecNumber evidence="5">3.4.21.-</ecNumber>
    </submittedName>
</protein>
<dbReference type="InterPro" id="IPR006311">
    <property type="entry name" value="TAT_signal"/>
</dbReference>
<dbReference type="InterPro" id="IPR001940">
    <property type="entry name" value="Peptidase_S1C"/>
</dbReference>
<dbReference type="GO" id="GO:0008233">
    <property type="term" value="F:peptidase activity"/>
    <property type="evidence" value="ECO:0007669"/>
    <property type="project" value="UniProtKB-KW"/>
</dbReference>
<evidence type="ECO:0000313" key="6">
    <source>
        <dbReference type="Proteomes" id="UP001610861"/>
    </source>
</evidence>